<dbReference type="KEGG" id="gmw:113515788"/>
<dbReference type="SMART" id="SM00587">
    <property type="entry name" value="CHK"/>
    <property type="match status" value="1"/>
</dbReference>
<dbReference type="Proteomes" id="UP001652740">
    <property type="component" value="Unplaced"/>
</dbReference>
<dbReference type="GeneID" id="113515788"/>
<protein>
    <submittedName>
        <fullName evidence="3">Uncharacterized protein LOC113515788</fullName>
    </submittedName>
</protein>
<dbReference type="InterPro" id="IPR004119">
    <property type="entry name" value="EcKL"/>
</dbReference>
<proteinExistence type="predicted"/>
<sequence>MHITILFCSFKRNYIKISVHSTIVIMAEQEGILRKIIDVIAKDQKYLNFNVTVKPISTDGANYTSKLFLITVSEADKENLELFVKFNTFSEKICSELHYYGYETERFMYTELAKTYKAIEEENKIPLENKLFIPQHYNCDLNIARETLVLENLQSKGYTTRDRFESIDWEYASKSVETLAKFHALSIPHRGNRSSTFNNLLNNKGPAFYFISNIKESYPVIIENAINATNDKNKEKVKNYINNIAIFEKYQSFYTNHLRRQFIIHGDFRVSNLMHKVNEDGSLVVIPVDYQTIHMSSPVLDLLFFIFTGSDEAFRRQYYDQLIEHYYKELRRALSQLHVDPDKVYSKKDFESDLKEFSTFGLFTSMCVLPLITVEAEDAPEMGEEVSDIHSFVRLNCTPRYRERWNGIVNDYIRWGIL</sequence>
<dbReference type="SUPFAM" id="SSF56112">
    <property type="entry name" value="Protein kinase-like (PK-like)"/>
    <property type="match status" value="1"/>
</dbReference>
<dbReference type="InterPro" id="IPR015897">
    <property type="entry name" value="CHK_kinase-like"/>
</dbReference>
<dbReference type="PANTHER" id="PTHR11012">
    <property type="entry name" value="PROTEIN KINASE-LIKE DOMAIN-CONTAINING"/>
    <property type="match status" value="1"/>
</dbReference>
<evidence type="ECO:0000259" key="1">
    <source>
        <dbReference type="SMART" id="SM00587"/>
    </source>
</evidence>
<evidence type="ECO:0000313" key="3">
    <source>
        <dbReference type="RefSeq" id="XP_026755876.3"/>
    </source>
</evidence>
<organism evidence="2 3">
    <name type="scientific">Galleria mellonella</name>
    <name type="common">Greater wax moth</name>
    <dbReference type="NCBI Taxonomy" id="7137"/>
    <lineage>
        <taxon>Eukaryota</taxon>
        <taxon>Metazoa</taxon>
        <taxon>Ecdysozoa</taxon>
        <taxon>Arthropoda</taxon>
        <taxon>Hexapoda</taxon>
        <taxon>Insecta</taxon>
        <taxon>Pterygota</taxon>
        <taxon>Neoptera</taxon>
        <taxon>Endopterygota</taxon>
        <taxon>Lepidoptera</taxon>
        <taxon>Glossata</taxon>
        <taxon>Ditrysia</taxon>
        <taxon>Pyraloidea</taxon>
        <taxon>Pyralidae</taxon>
        <taxon>Galleriinae</taxon>
        <taxon>Galleria</taxon>
    </lineage>
</organism>
<dbReference type="RefSeq" id="XP_026755876.3">
    <property type="nucleotide sequence ID" value="XM_026900075.3"/>
</dbReference>
<dbReference type="Pfam" id="PF02958">
    <property type="entry name" value="EcKL"/>
    <property type="match status" value="1"/>
</dbReference>
<name>A0A6J1WLX1_GALME</name>
<dbReference type="Gene3D" id="3.90.1200.10">
    <property type="match status" value="1"/>
</dbReference>
<dbReference type="FunCoup" id="A0A6J1WLX1">
    <property type="interactions" value="1"/>
</dbReference>
<accession>A0A6J1WLX1</accession>
<dbReference type="AlphaFoldDB" id="A0A6J1WLX1"/>
<dbReference type="InParanoid" id="A0A6J1WLX1"/>
<reference evidence="3" key="1">
    <citation type="submission" date="2025-08" db="UniProtKB">
        <authorList>
            <consortium name="RefSeq"/>
        </authorList>
    </citation>
    <scope>IDENTIFICATION</scope>
    <source>
        <tissue evidence="3">Whole larvae</tissue>
    </source>
</reference>
<feature type="domain" description="CHK kinase-like" evidence="1">
    <location>
        <begin position="148"/>
        <end position="336"/>
    </location>
</feature>
<evidence type="ECO:0000313" key="2">
    <source>
        <dbReference type="Proteomes" id="UP001652740"/>
    </source>
</evidence>
<gene>
    <name evidence="3" type="primary">LOC113515788</name>
</gene>
<keyword evidence="2" id="KW-1185">Reference proteome</keyword>
<dbReference type="PANTHER" id="PTHR11012:SF30">
    <property type="entry name" value="PROTEIN KINASE-LIKE DOMAIN-CONTAINING"/>
    <property type="match status" value="1"/>
</dbReference>
<dbReference type="InterPro" id="IPR011009">
    <property type="entry name" value="Kinase-like_dom_sf"/>
</dbReference>